<dbReference type="InterPro" id="IPR014166">
    <property type="entry name" value="Tol-Pal_acyl-CoA_thioesterase"/>
</dbReference>
<comment type="similarity">
    <text evidence="1">Belongs to the 4-hydroxybenzoyl-CoA thioesterase family.</text>
</comment>
<dbReference type="STRING" id="489703.SAMN04488038_108166"/>
<evidence type="ECO:0000313" key="4">
    <source>
        <dbReference type="Proteomes" id="UP000199233"/>
    </source>
</evidence>
<evidence type="ECO:0000256" key="1">
    <source>
        <dbReference type="ARBA" id="ARBA00005953"/>
    </source>
</evidence>
<dbReference type="FunFam" id="3.10.129.10:FF:000004">
    <property type="entry name" value="Tol-pal system-associated acyl-CoA thioesterase"/>
    <property type="match status" value="1"/>
</dbReference>
<dbReference type="CDD" id="cd00586">
    <property type="entry name" value="4HBT"/>
    <property type="match status" value="1"/>
</dbReference>
<proteinExistence type="inferred from homology"/>
<organism evidence="3 4">
    <name type="scientific">Solimonas aquatica</name>
    <dbReference type="NCBI Taxonomy" id="489703"/>
    <lineage>
        <taxon>Bacteria</taxon>
        <taxon>Pseudomonadati</taxon>
        <taxon>Pseudomonadota</taxon>
        <taxon>Gammaproteobacteria</taxon>
        <taxon>Nevskiales</taxon>
        <taxon>Nevskiaceae</taxon>
        <taxon>Solimonas</taxon>
    </lineage>
</organism>
<dbReference type="InterPro" id="IPR029069">
    <property type="entry name" value="HotDog_dom_sf"/>
</dbReference>
<dbReference type="Proteomes" id="UP000199233">
    <property type="component" value="Unassembled WGS sequence"/>
</dbReference>
<keyword evidence="2 3" id="KW-0378">Hydrolase</keyword>
<dbReference type="NCBIfam" id="TIGR02799">
    <property type="entry name" value="thio_ybgC"/>
    <property type="match status" value="1"/>
</dbReference>
<dbReference type="Gene3D" id="3.10.129.10">
    <property type="entry name" value="Hotdog Thioesterase"/>
    <property type="match status" value="1"/>
</dbReference>
<dbReference type="NCBIfam" id="TIGR00051">
    <property type="entry name" value="YbgC/FadM family acyl-CoA thioesterase"/>
    <property type="match status" value="1"/>
</dbReference>
<reference evidence="3 4" key="1">
    <citation type="submission" date="2016-10" db="EMBL/GenBank/DDBJ databases">
        <authorList>
            <person name="de Groot N.N."/>
        </authorList>
    </citation>
    <scope>NUCLEOTIDE SEQUENCE [LARGE SCALE GENOMIC DNA]</scope>
    <source>
        <strain evidence="3 4">DSM 25927</strain>
    </source>
</reference>
<gene>
    <name evidence="3" type="ORF">SAMN04488038_108166</name>
</gene>
<dbReference type="Pfam" id="PF13279">
    <property type="entry name" value="4HBT_2"/>
    <property type="match status" value="1"/>
</dbReference>
<accession>A0A1H9HGP5</accession>
<dbReference type="AlphaFoldDB" id="A0A1H9HGP5"/>
<dbReference type="GO" id="GO:0047617">
    <property type="term" value="F:fatty acyl-CoA hydrolase activity"/>
    <property type="evidence" value="ECO:0007669"/>
    <property type="project" value="TreeGrafter"/>
</dbReference>
<dbReference type="InterPro" id="IPR008272">
    <property type="entry name" value="HB-CoA_thioesterase_AS"/>
</dbReference>
<evidence type="ECO:0000313" key="3">
    <source>
        <dbReference type="EMBL" id="SEQ61454.1"/>
    </source>
</evidence>
<dbReference type="PROSITE" id="PS01328">
    <property type="entry name" value="4HBCOA_THIOESTERASE"/>
    <property type="match status" value="1"/>
</dbReference>
<dbReference type="InterPro" id="IPR050563">
    <property type="entry name" value="4-hydroxybenzoyl-CoA_TE"/>
</dbReference>
<evidence type="ECO:0000256" key="2">
    <source>
        <dbReference type="ARBA" id="ARBA00022801"/>
    </source>
</evidence>
<dbReference type="OrthoDB" id="9808429at2"/>
<sequence>MSQLSSLQLRVYYEDTDASGVVYHANYLRYFERGRTEWLRAHGYDQQALMREQNIAFTLAELQIRYRLPARLDDRLQVQTEVSRLGRASLQFAQRVLRQDGVLLCEAQAKVGCVDAQRFAPLALPSAMLDRLRGAELAD</sequence>
<dbReference type="PANTHER" id="PTHR31793">
    <property type="entry name" value="4-HYDROXYBENZOYL-COA THIOESTERASE FAMILY MEMBER"/>
    <property type="match status" value="1"/>
</dbReference>
<dbReference type="SUPFAM" id="SSF54637">
    <property type="entry name" value="Thioesterase/thiol ester dehydrase-isomerase"/>
    <property type="match status" value="1"/>
</dbReference>
<name>A0A1H9HGP5_9GAMM</name>
<dbReference type="PANTHER" id="PTHR31793:SF37">
    <property type="entry name" value="ACYL-COA THIOESTER HYDROLASE YBGC"/>
    <property type="match status" value="1"/>
</dbReference>
<protein>
    <submittedName>
        <fullName evidence="3">Acyl-CoA thioester hydrolase</fullName>
    </submittedName>
</protein>
<dbReference type="RefSeq" id="WP_093286105.1">
    <property type="nucleotide sequence ID" value="NZ_FOFS01000008.1"/>
</dbReference>
<dbReference type="InterPro" id="IPR006684">
    <property type="entry name" value="YbgC/YbaW"/>
</dbReference>
<keyword evidence="4" id="KW-1185">Reference proteome</keyword>
<dbReference type="PIRSF" id="PIRSF003230">
    <property type="entry name" value="YbgC"/>
    <property type="match status" value="1"/>
</dbReference>
<dbReference type="EMBL" id="FOFS01000008">
    <property type="protein sequence ID" value="SEQ61454.1"/>
    <property type="molecule type" value="Genomic_DNA"/>
</dbReference>